<name>A0A6M4HAV6_9PROT</name>
<proteinExistence type="predicted"/>
<sequence>MRRHTIALWVAVLALCAGVPAYAGTHSHESRSQEAHSTSGVITLDRGRKWATDEPLRRHMDTIRAVLDGKRGAIRAGALDAEARRRLGAAIEKEVAGIVADCKLSPAADGNLHIVIADLVAAANILQDPAKGNSVRGAEQAIRAANLYGAYFDHPGWKRLD</sequence>
<dbReference type="AlphaFoldDB" id="A0A6M4HAV6"/>
<reference evidence="2 3" key="1">
    <citation type="submission" date="2020-04" db="EMBL/GenBank/DDBJ databases">
        <title>Usitatibacter rugosus gen. nov., sp. nov. and Usitatibacter palustris sp. nov., novel members of Usitatibacteraceae fam. nov. within the order Nitrosomonadales isolated from soil.</title>
        <authorList>
            <person name="Huber K.J."/>
            <person name="Neumann-Schaal M."/>
            <person name="Geppert A."/>
            <person name="Luckner M."/>
            <person name="Wanner G."/>
            <person name="Overmann J."/>
        </authorList>
    </citation>
    <scope>NUCLEOTIDE SEQUENCE [LARGE SCALE GENOMIC DNA]</scope>
    <source>
        <strain evidence="2 3">Swamp67</strain>
    </source>
</reference>
<accession>A0A6M4HAV6</accession>
<evidence type="ECO:0008006" key="4">
    <source>
        <dbReference type="Google" id="ProtNLM"/>
    </source>
</evidence>
<evidence type="ECO:0000256" key="1">
    <source>
        <dbReference type="SAM" id="SignalP"/>
    </source>
</evidence>
<organism evidence="2 3">
    <name type="scientific">Usitatibacter palustris</name>
    <dbReference type="NCBI Taxonomy" id="2732487"/>
    <lineage>
        <taxon>Bacteria</taxon>
        <taxon>Pseudomonadati</taxon>
        <taxon>Pseudomonadota</taxon>
        <taxon>Betaproteobacteria</taxon>
        <taxon>Nitrosomonadales</taxon>
        <taxon>Usitatibacteraceae</taxon>
        <taxon>Usitatibacter</taxon>
    </lineage>
</organism>
<keyword evidence="3" id="KW-1185">Reference proteome</keyword>
<dbReference type="KEGG" id="upl:DSM104440_03084"/>
<feature type="signal peptide" evidence="1">
    <location>
        <begin position="1"/>
        <end position="23"/>
    </location>
</feature>
<protein>
    <recommendedName>
        <fullName evidence="4">DnrO protein</fullName>
    </recommendedName>
</protein>
<dbReference type="Proteomes" id="UP000503096">
    <property type="component" value="Chromosome"/>
</dbReference>
<dbReference type="RefSeq" id="WP_171164218.1">
    <property type="nucleotide sequence ID" value="NZ_CP053073.1"/>
</dbReference>
<evidence type="ECO:0000313" key="3">
    <source>
        <dbReference type="Proteomes" id="UP000503096"/>
    </source>
</evidence>
<dbReference type="EMBL" id="CP053073">
    <property type="protein sequence ID" value="QJR16255.1"/>
    <property type="molecule type" value="Genomic_DNA"/>
</dbReference>
<gene>
    <name evidence="2" type="ORF">DSM104440_03084</name>
</gene>
<dbReference type="InParanoid" id="A0A6M4HAV6"/>
<feature type="chain" id="PRO_5027063045" description="DnrO protein" evidence="1">
    <location>
        <begin position="24"/>
        <end position="161"/>
    </location>
</feature>
<keyword evidence="1" id="KW-0732">Signal</keyword>
<evidence type="ECO:0000313" key="2">
    <source>
        <dbReference type="EMBL" id="QJR16255.1"/>
    </source>
</evidence>